<dbReference type="PANTHER" id="PTHR47396:SF1">
    <property type="entry name" value="ATP-DEPENDENT HELICASE IRC3-RELATED"/>
    <property type="match status" value="1"/>
</dbReference>
<dbReference type="GO" id="GO:0004386">
    <property type="term" value="F:helicase activity"/>
    <property type="evidence" value="ECO:0007669"/>
    <property type="project" value="UniProtKB-KW"/>
</dbReference>
<dbReference type="SMART" id="SM00487">
    <property type="entry name" value="DEXDc"/>
    <property type="match status" value="1"/>
</dbReference>
<dbReference type="InterPro" id="IPR011335">
    <property type="entry name" value="Restrct_endonuc-II-like"/>
</dbReference>
<dbReference type="Proteomes" id="UP001187143">
    <property type="component" value="Unassembled WGS sequence"/>
</dbReference>
<dbReference type="EMBL" id="JAWLLD010000001">
    <property type="protein sequence ID" value="MDV7010718.1"/>
    <property type="molecule type" value="Genomic_DNA"/>
</dbReference>
<feature type="domain" description="Helicase ATP-binding" evidence="2">
    <location>
        <begin position="181"/>
        <end position="380"/>
    </location>
</feature>
<gene>
    <name evidence="4" type="ORF">R4F53_00145</name>
</gene>
<sequence>MGSVHEVIEAFRKAPSNSERGTKFEQLMVRYFELDPMLSQQYDAVWRWIDWPDRKGKSDTGIDLVARERDTGNYTAIQCKFYEPTHTLSKGDIDSFFTASGKKTFTNRVIISTTDRWGKNAEDALADQTKPVQRIGMAEIAESPIDWDIAWPAGHLEVSIAPAVRHQPRPHQDQAIAAVFRGFGAGNERGKLIMACGTGKTFTALKIAERTAAEHSGNAKVLFLVPSISLLSQTLREWTAQTELELRAFAVCSDTKVSRSAEDYNVHDVPIPVTTDPQRLLHELQHRKRAKGLSVVFCTYQSLPVVATAQALGVDGFDLAICDEAHRTTGVTLAGEDESNFVRVHDADYLKVDRRLYMTATPRIFADAIKDKADDHSAELVSMDDELTYGPEFHRLSFGDAVERGLLTDYKVLVLTIDQSVIAPRLQKELAGVSGELMLDDASKIVGCWNGLAKRAGTTPEGKGFTPGDAPMRRALAFARDIKTSKQVADIFPKVVEAYAELLDERENDGYDVDKTNRGLKCAVRHVDGTFNALQRNEQLTWLKGVVAEDECRILTNARCLSEGVDVPALDAVLFLNPRNSVVDVVQSVGRVMRKSPGKDYGYVILPVAVPEGVEPSEALGDNRRFRVVWQVLNALRSHDERFDAIVNSIALNASSNKAGEGTDKLLGSHIGPMSDDAALETASPNRHADTATQMALFSLSHWQEAIYARIVDKVGNRTYWEQWATDVADIATALITRITALIDGADATVRDDFDKFLAGLRDNLNETITRDDAISMLAQHLITKPVFDALFVGHDFASQNPVSKTMQNMVETFGAAGLEAETARLQGFYESVRRRAAEVTSAEGKQQVIAELYEKFFRIGFKKQADALGIVYTPVEVVDFILRAADTVSRKHFNRGLTDEGVHILDGFVGTGTFITRLLQSGLIAARDLARKYAQELHANEIMLLAYYIAAVNIETTYHALVGKTADTDAYEPFNGIVLADTFQISEAGDSMDAIMFPQNNARIEKQLATPINVIVANPPYSVGQTSANDLNANVKYSTLDGRIADTYAKRSTATTRRTLYDSYVRSFRWATDRIGPNGIVGFVSNGGYIDTNTADGMRLSLADDYSVIYIYNLRGNQRTAGELSRMEGGKIFGSGSRNTVAVFIGVKDTKHVGPCEIFYHDIGDYLTREQKLRILKESRLDTVDWRDVTPNANGDWITQRDETFGTWPVLGDRTGTETVFEKYSLGLATNRDAWAVNYSRRVLETNIRRLIGNYIDEQSRFAEFCAANNVTRPSETVVSAFLHANPAAARGDYINWSAGLRARFARGVVPAFDSTATRDSAYRPFSKQKAYFDACLNERRNQLPSMFPTPHHRNIGFYIVGLGASKDFSALMTSMIPDLNFYGSEGGQFFPRWTYEKIESPEGALDFASTSDSDIDEYGYRRVDNITDGILRGYRKAIGKHVSKEDIFYYVYGLLHGPIYRRNYAADLKKMLPHIPTPETPEYFDQLADEGRKLADLHVNYESVEPYPLDVQLKPGVDPANRQTWRVEKMKWQAKQDHSAIVYNGKVTITGIPDNAERYVLGSRSALQWILERYQVNTDKASGIVNDPNGWCDEHDNFTYIVDLIKKITTVSIETMKIVDQIGALEASVTLDA</sequence>
<dbReference type="InterPro" id="IPR053980">
    <property type="entry name" value="ISP_coupler"/>
</dbReference>
<dbReference type="GO" id="GO:0032259">
    <property type="term" value="P:methylation"/>
    <property type="evidence" value="ECO:0007669"/>
    <property type="project" value="InterPro"/>
</dbReference>
<reference evidence="4" key="1">
    <citation type="submission" date="2023-10" db="EMBL/GenBank/DDBJ databases">
        <title>Characterization and genome sequence of Mycobacterium intracellulare ABSURDO, a novel pathogenic isolate with three colony morphotypes that vary in growth and acid-fastness.</title>
        <authorList>
            <person name="Jude B.A."/>
            <person name="Robinson R.T."/>
        </authorList>
    </citation>
    <scope>NUCLEOTIDE SEQUENCE</scope>
    <source>
        <strain evidence="4">ABSURDO Component B</strain>
    </source>
</reference>
<dbReference type="InterPro" id="IPR041635">
    <property type="entry name" value="Type_ISP_LLaBIII_C"/>
</dbReference>
<evidence type="ECO:0000259" key="2">
    <source>
        <dbReference type="PROSITE" id="PS51192"/>
    </source>
</evidence>
<dbReference type="PROSITE" id="PS00092">
    <property type="entry name" value="N6_MTASE"/>
    <property type="match status" value="1"/>
</dbReference>
<dbReference type="GO" id="GO:0008170">
    <property type="term" value="F:N-methyltransferase activity"/>
    <property type="evidence" value="ECO:0007669"/>
    <property type="project" value="InterPro"/>
</dbReference>
<dbReference type="InterPro" id="IPR002052">
    <property type="entry name" value="DNA_methylase_N6_adenine_CS"/>
</dbReference>
<dbReference type="InterPro" id="IPR014001">
    <property type="entry name" value="Helicase_ATP-bd"/>
</dbReference>
<dbReference type="PANTHER" id="PTHR47396">
    <property type="entry name" value="TYPE I RESTRICTION ENZYME ECOKI R PROTEIN"/>
    <property type="match status" value="1"/>
</dbReference>
<evidence type="ECO:0000256" key="1">
    <source>
        <dbReference type="ARBA" id="ARBA00022747"/>
    </source>
</evidence>
<dbReference type="Pfam" id="PF04851">
    <property type="entry name" value="ResIII"/>
    <property type="match status" value="1"/>
</dbReference>
<keyword evidence="4" id="KW-0378">Hydrolase</keyword>
<keyword evidence="4" id="KW-0347">Helicase</keyword>
<dbReference type="Gene3D" id="3.40.1350.10">
    <property type="match status" value="1"/>
</dbReference>
<dbReference type="GO" id="GO:0009307">
    <property type="term" value="P:DNA restriction-modification system"/>
    <property type="evidence" value="ECO:0007669"/>
    <property type="project" value="UniProtKB-KW"/>
</dbReference>
<dbReference type="Pfam" id="PF18135">
    <property type="entry name" value="Type_ISP_C"/>
    <property type="match status" value="1"/>
</dbReference>
<dbReference type="RefSeq" id="WP_225324595.1">
    <property type="nucleotide sequence ID" value="NZ_JAEKMV010000013.1"/>
</dbReference>
<dbReference type="GO" id="GO:0003677">
    <property type="term" value="F:DNA binding"/>
    <property type="evidence" value="ECO:0007669"/>
    <property type="project" value="InterPro"/>
</dbReference>
<proteinExistence type="predicted"/>
<protein>
    <submittedName>
        <fullName evidence="4">DEAD/DEAH box helicase</fullName>
    </submittedName>
</protein>
<dbReference type="SUPFAM" id="SSF52980">
    <property type="entry name" value="Restriction endonuclease-like"/>
    <property type="match status" value="1"/>
</dbReference>
<dbReference type="InterPro" id="IPR039442">
    <property type="entry name" value="Mrr-like_dom"/>
</dbReference>
<feature type="domain" description="Helicase C-terminal" evidence="3">
    <location>
        <begin position="464"/>
        <end position="651"/>
    </location>
</feature>
<dbReference type="InterPro" id="IPR003356">
    <property type="entry name" value="DNA_methylase_A-5"/>
</dbReference>
<dbReference type="SUPFAM" id="SSF53335">
    <property type="entry name" value="S-adenosyl-L-methionine-dependent methyltransferases"/>
    <property type="match status" value="1"/>
</dbReference>
<organism evidence="4 5">
    <name type="scientific">Mycobacterium intracellulare</name>
    <dbReference type="NCBI Taxonomy" id="1767"/>
    <lineage>
        <taxon>Bacteria</taxon>
        <taxon>Bacillati</taxon>
        <taxon>Actinomycetota</taxon>
        <taxon>Actinomycetes</taxon>
        <taxon>Mycobacteriales</taxon>
        <taxon>Mycobacteriaceae</taxon>
        <taxon>Mycobacterium</taxon>
        <taxon>Mycobacterium avium complex (MAC)</taxon>
    </lineage>
</organism>
<dbReference type="Pfam" id="PF13156">
    <property type="entry name" value="Mrr_cat_2"/>
    <property type="match status" value="1"/>
</dbReference>
<keyword evidence="1" id="KW-0680">Restriction system</keyword>
<dbReference type="InterPro" id="IPR001650">
    <property type="entry name" value="Helicase_C-like"/>
</dbReference>
<evidence type="ECO:0000313" key="4">
    <source>
        <dbReference type="EMBL" id="MDV7010718.1"/>
    </source>
</evidence>
<dbReference type="Gene3D" id="3.40.50.150">
    <property type="entry name" value="Vaccinia Virus protein VP39"/>
    <property type="match status" value="1"/>
</dbReference>
<dbReference type="InterPro" id="IPR006935">
    <property type="entry name" value="Helicase/UvrB_N"/>
</dbReference>
<dbReference type="GO" id="GO:0005829">
    <property type="term" value="C:cytosol"/>
    <property type="evidence" value="ECO:0007669"/>
    <property type="project" value="TreeGrafter"/>
</dbReference>
<dbReference type="SUPFAM" id="SSF52540">
    <property type="entry name" value="P-loop containing nucleoside triphosphate hydrolases"/>
    <property type="match status" value="1"/>
</dbReference>
<keyword evidence="4" id="KW-0547">Nucleotide-binding</keyword>
<dbReference type="PRINTS" id="PR00507">
    <property type="entry name" value="N12N6MTFRASE"/>
</dbReference>
<dbReference type="InterPro" id="IPR011856">
    <property type="entry name" value="tRNA_endonuc-like_dom_sf"/>
</dbReference>
<dbReference type="InterPro" id="IPR050742">
    <property type="entry name" value="Helicase_Restrict-Modif_Enz"/>
</dbReference>
<dbReference type="GO" id="GO:0005524">
    <property type="term" value="F:ATP binding"/>
    <property type="evidence" value="ECO:0007669"/>
    <property type="project" value="InterPro"/>
</dbReference>
<keyword evidence="4" id="KW-0067">ATP-binding</keyword>
<dbReference type="Pfam" id="PF00271">
    <property type="entry name" value="Helicase_C"/>
    <property type="match status" value="1"/>
</dbReference>
<dbReference type="Pfam" id="PF02384">
    <property type="entry name" value="N6_Mtase"/>
    <property type="match status" value="1"/>
</dbReference>
<dbReference type="Pfam" id="PF22240">
    <property type="entry name" value="ISP_coupler"/>
    <property type="match status" value="1"/>
</dbReference>
<dbReference type="InterPro" id="IPR027417">
    <property type="entry name" value="P-loop_NTPase"/>
</dbReference>
<dbReference type="PROSITE" id="PS51192">
    <property type="entry name" value="HELICASE_ATP_BIND_1"/>
    <property type="match status" value="1"/>
</dbReference>
<name>A0AAE4RAK5_MYCIT</name>
<evidence type="ECO:0000313" key="5">
    <source>
        <dbReference type="Proteomes" id="UP001187143"/>
    </source>
</evidence>
<dbReference type="PROSITE" id="PS51194">
    <property type="entry name" value="HELICASE_CTER"/>
    <property type="match status" value="1"/>
</dbReference>
<dbReference type="InterPro" id="IPR029063">
    <property type="entry name" value="SAM-dependent_MTases_sf"/>
</dbReference>
<dbReference type="Gene3D" id="3.40.50.300">
    <property type="entry name" value="P-loop containing nucleotide triphosphate hydrolases"/>
    <property type="match status" value="2"/>
</dbReference>
<comment type="caution">
    <text evidence="4">The sequence shown here is derived from an EMBL/GenBank/DDBJ whole genome shotgun (WGS) entry which is preliminary data.</text>
</comment>
<dbReference type="GO" id="GO:0016787">
    <property type="term" value="F:hydrolase activity"/>
    <property type="evidence" value="ECO:0007669"/>
    <property type="project" value="InterPro"/>
</dbReference>
<accession>A0AAE4RAK5</accession>
<evidence type="ECO:0000259" key="3">
    <source>
        <dbReference type="PROSITE" id="PS51194"/>
    </source>
</evidence>
<dbReference type="CDD" id="cd22333">
    <property type="entry name" value="LlaBIII_nuclease-like"/>
    <property type="match status" value="1"/>
</dbReference>
<dbReference type="SMART" id="SM00490">
    <property type="entry name" value="HELICc"/>
    <property type="match status" value="1"/>
</dbReference>